<proteinExistence type="predicted"/>
<accession>A0A7W5CD86</accession>
<dbReference type="Proteomes" id="UP000518605">
    <property type="component" value="Unassembled WGS sequence"/>
</dbReference>
<evidence type="ECO:0000313" key="1">
    <source>
        <dbReference type="EMBL" id="MBB3155555.1"/>
    </source>
</evidence>
<reference evidence="1 2" key="1">
    <citation type="submission" date="2020-08" db="EMBL/GenBank/DDBJ databases">
        <title>Genomic Encyclopedia of Type Strains, Phase III (KMG-III): the genomes of soil and plant-associated and newly described type strains.</title>
        <authorList>
            <person name="Whitman W."/>
        </authorList>
    </citation>
    <scope>NUCLEOTIDE SEQUENCE [LARGE SCALE GENOMIC DNA]</scope>
    <source>
        <strain evidence="1 2">CECT 8234</strain>
    </source>
</reference>
<evidence type="ECO:0000313" key="2">
    <source>
        <dbReference type="Proteomes" id="UP000518605"/>
    </source>
</evidence>
<organism evidence="1 2">
    <name type="scientific">Paenibacillus endophyticus</name>
    <dbReference type="NCBI Taxonomy" id="1294268"/>
    <lineage>
        <taxon>Bacteria</taxon>
        <taxon>Bacillati</taxon>
        <taxon>Bacillota</taxon>
        <taxon>Bacilli</taxon>
        <taxon>Bacillales</taxon>
        <taxon>Paenibacillaceae</taxon>
        <taxon>Paenibacillus</taxon>
    </lineage>
</organism>
<keyword evidence="2" id="KW-1185">Reference proteome</keyword>
<gene>
    <name evidence="1" type="ORF">FHS16_005663</name>
</gene>
<dbReference type="AlphaFoldDB" id="A0A7W5CD86"/>
<comment type="caution">
    <text evidence="1">The sequence shown here is derived from an EMBL/GenBank/DDBJ whole genome shotgun (WGS) entry which is preliminary data.</text>
</comment>
<name>A0A7W5CD86_9BACL</name>
<sequence length="71" mass="7993">MVITPEPIELQYIKRLSDEENTLIEALRTIHMPPVAALLLVRNELKGPLENGTMAEILDGFLARHTEGDVR</sequence>
<protein>
    <submittedName>
        <fullName evidence="1">Uncharacterized protein</fullName>
    </submittedName>
</protein>
<dbReference type="EMBL" id="JACHXW010000026">
    <property type="protein sequence ID" value="MBB3155555.1"/>
    <property type="molecule type" value="Genomic_DNA"/>
</dbReference>